<gene>
    <name evidence="2" type="ORF">rCG_44063</name>
</gene>
<evidence type="ECO:0000256" key="1">
    <source>
        <dbReference type="SAM" id="MobiDB-lite"/>
    </source>
</evidence>
<evidence type="ECO:0000313" key="2">
    <source>
        <dbReference type="EMBL" id="EDL98080.1"/>
    </source>
</evidence>
<evidence type="ECO:0000313" key="3">
    <source>
        <dbReference type="Proteomes" id="UP000234681"/>
    </source>
</evidence>
<dbReference type="AlphaFoldDB" id="A6J6T0"/>
<dbReference type="EMBL" id="CH473977">
    <property type="protein sequence ID" value="EDL98080.1"/>
    <property type="molecule type" value="Genomic_DNA"/>
</dbReference>
<reference evidence="3" key="1">
    <citation type="submission" date="2005-09" db="EMBL/GenBank/DDBJ databases">
        <authorList>
            <person name="Mural R.J."/>
            <person name="Li P.W."/>
            <person name="Adams M.D."/>
            <person name="Amanatides P.G."/>
            <person name="Baden-Tillson H."/>
            <person name="Barnstead M."/>
            <person name="Chin S.H."/>
            <person name="Dew I."/>
            <person name="Evans C.A."/>
            <person name="Ferriera S."/>
            <person name="Flanigan M."/>
            <person name="Fosler C."/>
            <person name="Glodek A."/>
            <person name="Gu Z."/>
            <person name="Holt R.A."/>
            <person name="Jennings D."/>
            <person name="Kraft C.L."/>
            <person name="Lu F."/>
            <person name="Nguyen T."/>
            <person name="Nusskern D.R."/>
            <person name="Pfannkoch C.M."/>
            <person name="Sitter C."/>
            <person name="Sutton G.G."/>
            <person name="Venter J.C."/>
            <person name="Wang Z."/>
            <person name="Woodage T."/>
            <person name="Zheng X.H."/>
            <person name="Zhong F."/>
        </authorList>
    </citation>
    <scope>NUCLEOTIDE SEQUENCE [LARGE SCALE GENOMIC DNA]</scope>
    <source>
        <strain>BN</strain>
        <strain evidence="3">Sprague-Dawley</strain>
    </source>
</reference>
<dbReference type="Proteomes" id="UP000234681">
    <property type="component" value="Chromosome 17"/>
</dbReference>
<feature type="region of interest" description="Disordered" evidence="1">
    <location>
        <begin position="18"/>
        <end position="37"/>
    </location>
</feature>
<proteinExistence type="predicted"/>
<accession>A6J6T0</accession>
<protein>
    <submittedName>
        <fullName evidence="2">RCG44063</fullName>
    </submittedName>
</protein>
<organism evidence="2 3">
    <name type="scientific">Rattus norvegicus</name>
    <name type="common">Rat</name>
    <dbReference type="NCBI Taxonomy" id="10116"/>
    <lineage>
        <taxon>Eukaryota</taxon>
        <taxon>Metazoa</taxon>
        <taxon>Chordata</taxon>
        <taxon>Craniata</taxon>
        <taxon>Vertebrata</taxon>
        <taxon>Euteleostomi</taxon>
        <taxon>Mammalia</taxon>
        <taxon>Eutheria</taxon>
        <taxon>Euarchontoglires</taxon>
        <taxon>Glires</taxon>
        <taxon>Rodentia</taxon>
        <taxon>Myomorpha</taxon>
        <taxon>Muroidea</taxon>
        <taxon>Muridae</taxon>
        <taxon>Murinae</taxon>
        <taxon>Rattus</taxon>
    </lineage>
</organism>
<sequence length="162" mass="17847">MSGGDPLRSCHWTLSSVSTGRSQAAPNSLRHHQTKGLKGGGGADCSLVSHSMLLPLYLRGKQHISQASFLQAPKVLVPSPRIPETGGIFPVPWRDVLTYILTIRLRFFCYTEASFSRTLWKGLRICPQLIPAKSMQSCSCAYPWTTWLGGRAVSLYFVPGHC</sequence>
<name>A6J6T0_RAT</name>